<evidence type="ECO:0000313" key="2">
    <source>
        <dbReference type="EMBL" id="CAK0796567.1"/>
    </source>
</evidence>
<comment type="caution">
    <text evidence="2">The sequence shown here is derived from an EMBL/GenBank/DDBJ whole genome shotgun (WGS) entry which is preliminary data.</text>
</comment>
<dbReference type="PANTHER" id="PTHR35609">
    <property type="entry name" value="MACRO DOMAIN-CONTAINING PROTEIN"/>
    <property type="match status" value="1"/>
</dbReference>
<organism evidence="2 3">
    <name type="scientific">Prorocentrum cordatum</name>
    <dbReference type="NCBI Taxonomy" id="2364126"/>
    <lineage>
        <taxon>Eukaryota</taxon>
        <taxon>Sar</taxon>
        <taxon>Alveolata</taxon>
        <taxon>Dinophyceae</taxon>
        <taxon>Prorocentrales</taxon>
        <taxon>Prorocentraceae</taxon>
        <taxon>Prorocentrum</taxon>
    </lineage>
</organism>
<protein>
    <submittedName>
        <fullName evidence="2">Uncharacterized protein</fullName>
    </submittedName>
</protein>
<accession>A0ABN9PX51</accession>
<proteinExistence type="predicted"/>
<reference evidence="2" key="1">
    <citation type="submission" date="2023-10" db="EMBL/GenBank/DDBJ databases">
        <authorList>
            <person name="Chen Y."/>
            <person name="Shah S."/>
            <person name="Dougan E. K."/>
            <person name="Thang M."/>
            <person name="Chan C."/>
        </authorList>
    </citation>
    <scope>NUCLEOTIDE SEQUENCE [LARGE SCALE GENOMIC DNA]</scope>
</reference>
<keyword evidence="3" id="KW-1185">Reference proteome</keyword>
<dbReference type="EMBL" id="CAUYUJ010001570">
    <property type="protein sequence ID" value="CAK0796567.1"/>
    <property type="molecule type" value="Genomic_DNA"/>
</dbReference>
<gene>
    <name evidence="2" type="ORF">PCOR1329_LOCUS5920</name>
</gene>
<evidence type="ECO:0000256" key="1">
    <source>
        <dbReference type="SAM" id="MobiDB-lite"/>
    </source>
</evidence>
<dbReference type="PANTHER" id="PTHR35609:SF1">
    <property type="entry name" value="MACRO DOMAIN-CONTAINING PROTEIN"/>
    <property type="match status" value="1"/>
</dbReference>
<name>A0ABN9PX51_9DINO</name>
<evidence type="ECO:0000313" key="3">
    <source>
        <dbReference type="Proteomes" id="UP001189429"/>
    </source>
</evidence>
<sequence>MLYSRANNRKYSIGEFTTPSLEELRREATLRLQDAGAVDKAKLKGTTGVRNVIGDVAEFHRRKENRYAVFQVASQLNCLEFVHSDVTPEEGITGYVQDRTQGPCCAIACGAGTLYRNYFAPITSAKGNVIRTGQVAARQIECLRDLAAALGNKRHGYLRVKNGYTLATDDGRRRTNHEGDGEDDGSVASEGLWGTSGGSRRHGWTRLKAAVRMEPGREVPFGAGCPVPFSGEPGGR</sequence>
<feature type="compositionally biased region" description="Basic and acidic residues" evidence="1">
    <location>
        <begin position="169"/>
        <end position="179"/>
    </location>
</feature>
<dbReference type="Proteomes" id="UP001189429">
    <property type="component" value="Unassembled WGS sequence"/>
</dbReference>
<feature type="region of interest" description="Disordered" evidence="1">
    <location>
        <begin position="168"/>
        <end position="200"/>
    </location>
</feature>